<dbReference type="Proteomes" id="UP001497472">
    <property type="component" value="Unassembled WGS sequence"/>
</dbReference>
<evidence type="ECO:0000259" key="1">
    <source>
        <dbReference type="Pfam" id="PF07773"/>
    </source>
</evidence>
<dbReference type="PANTHER" id="PTHR14611">
    <property type="entry name" value="TECTONIC FAMILY MEMBER"/>
    <property type="match status" value="1"/>
</dbReference>
<protein>
    <recommendedName>
        <fullName evidence="1">Tectonic-1-3 domain-containing protein</fullName>
    </recommendedName>
</protein>
<feature type="domain" description="Tectonic-1-3" evidence="1">
    <location>
        <begin position="74"/>
        <end position="228"/>
    </location>
</feature>
<dbReference type="AlphaFoldDB" id="A0AAV1JMK2"/>
<dbReference type="InterPro" id="IPR040354">
    <property type="entry name" value="TCTN1-3"/>
</dbReference>
<accession>A0AAV1JMK2</accession>
<dbReference type="EMBL" id="CAVLEF010000040">
    <property type="protein sequence ID" value="CAK1549902.1"/>
    <property type="molecule type" value="Genomic_DNA"/>
</dbReference>
<name>A0AAV1JMK2_9NEOP</name>
<dbReference type="InterPro" id="IPR011677">
    <property type="entry name" value="TCTN1-3_dom"/>
</dbReference>
<evidence type="ECO:0000313" key="3">
    <source>
        <dbReference type="Proteomes" id="UP001497472"/>
    </source>
</evidence>
<evidence type="ECO:0000313" key="2">
    <source>
        <dbReference type="EMBL" id="CAK1549902.1"/>
    </source>
</evidence>
<organism evidence="2 3">
    <name type="scientific">Leptosia nina</name>
    <dbReference type="NCBI Taxonomy" id="320188"/>
    <lineage>
        <taxon>Eukaryota</taxon>
        <taxon>Metazoa</taxon>
        <taxon>Ecdysozoa</taxon>
        <taxon>Arthropoda</taxon>
        <taxon>Hexapoda</taxon>
        <taxon>Insecta</taxon>
        <taxon>Pterygota</taxon>
        <taxon>Neoptera</taxon>
        <taxon>Endopterygota</taxon>
        <taxon>Lepidoptera</taxon>
        <taxon>Glossata</taxon>
        <taxon>Ditrysia</taxon>
        <taxon>Papilionoidea</taxon>
        <taxon>Pieridae</taxon>
        <taxon>Pierinae</taxon>
        <taxon>Leptosia</taxon>
    </lineage>
</organism>
<keyword evidence="3" id="KW-1185">Reference proteome</keyword>
<sequence length="279" mass="32012">MEQVPMRIPFIPQTIKVKFYLSNESADRIIKLSGNPGYNWNLPIIVSSAEGNHTFHFFNRSEGIQKILKYPDNKKGRCVLSNITYKVVQFGENKRNTCRFELKQKIDLNNGTRTCEFIQNLIISLFGLNSTLFVSPYGNPQHLNDKDWIPIKIFDKTHIYGVFKKKSSQLICYNLITRIAYTVSYAVNSVNAKAENKILHINIEGTAQNVTFDLEDATTPLTIDTNFIDTSRRLFQYAGPPHLNLYLPKSFFLPSNGNRIRNEMCLTLILLLLNPLIES</sequence>
<proteinExistence type="predicted"/>
<gene>
    <name evidence="2" type="ORF">LNINA_LOCUS9165</name>
</gene>
<comment type="caution">
    <text evidence="2">The sequence shown here is derived from an EMBL/GenBank/DDBJ whole genome shotgun (WGS) entry which is preliminary data.</text>
</comment>
<dbReference type="PANTHER" id="PTHR14611:SF2">
    <property type="entry name" value="TECTONIC"/>
    <property type="match status" value="1"/>
</dbReference>
<dbReference type="Pfam" id="PF07773">
    <property type="entry name" value="TCTN_DUF1619"/>
    <property type="match status" value="1"/>
</dbReference>
<reference evidence="2 3" key="1">
    <citation type="submission" date="2023-11" db="EMBL/GenBank/DDBJ databases">
        <authorList>
            <person name="Okamura Y."/>
        </authorList>
    </citation>
    <scope>NUCLEOTIDE SEQUENCE [LARGE SCALE GENOMIC DNA]</scope>
</reference>
<dbReference type="GO" id="GO:0060271">
    <property type="term" value="P:cilium assembly"/>
    <property type="evidence" value="ECO:0007669"/>
    <property type="project" value="TreeGrafter"/>
</dbReference>
<dbReference type="GO" id="GO:0035869">
    <property type="term" value="C:ciliary transition zone"/>
    <property type="evidence" value="ECO:0007669"/>
    <property type="project" value="TreeGrafter"/>
</dbReference>